<evidence type="ECO:0000313" key="2">
    <source>
        <dbReference type="Proteomes" id="UP000253517"/>
    </source>
</evidence>
<gene>
    <name evidence="1" type="ORF">DES35_10824</name>
</gene>
<dbReference type="EMBL" id="QPJS01000008">
    <property type="protein sequence ID" value="RCX01119.1"/>
    <property type="molecule type" value="Genomic_DNA"/>
</dbReference>
<protein>
    <submittedName>
        <fullName evidence="1">Enhancing lycopene biosynthesis protein 2</fullName>
    </submittedName>
</protein>
<organism evidence="1 2">
    <name type="scientific">Schleiferia thermophila</name>
    <dbReference type="NCBI Taxonomy" id="884107"/>
    <lineage>
        <taxon>Bacteria</taxon>
        <taxon>Pseudomonadati</taxon>
        <taxon>Bacteroidota</taxon>
        <taxon>Flavobacteriia</taxon>
        <taxon>Flavobacteriales</taxon>
        <taxon>Schleiferiaceae</taxon>
        <taxon>Schleiferia</taxon>
    </lineage>
</organism>
<dbReference type="SUPFAM" id="SSF52317">
    <property type="entry name" value="Class I glutamine amidotransferase-like"/>
    <property type="match status" value="1"/>
</dbReference>
<dbReference type="PANTHER" id="PTHR10224">
    <property type="entry name" value="ES1 PROTEIN HOMOLOG, MITOCHONDRIAL"/>
    <property type="match status" value="1"/>
</dbReference>
<keyword evidence="2" id="KW-1185">Reference proteome</keyword>
<dbReference type="NCBIfam" id="NF008747">
    <property type="entry name" value="PRK11780.1"/>
    <property type="match status" value="1"/>
</dbReference>
<comment type="caution">
    <text evidence="1">The sequence shown here is derived from an EMBL/GenBank/DDBJ whole genome shotgun (WGS) entry which is preliminary data.</text>
</comment>
<accession>A0A368ZWA8</accession>
<dbReference type="RefSeq" id="WP_037361048.1">
    <property type="nucleotide sequence ID" value="NZ_BHZF01000002.1"/>
</dbReference>
<dbReference type="AlphaFoldDB" id="A0A368ZWA8"/>
<evidence type="ECO:0000313" key="1">
    <source>
        <dbReference type="EMBL" id="RCX01119.1"/>
    </source>
</evidence>
<dbReference type="Proteomes" id="UP000253517">
    <property type="component" value="Unassembled WGS sequence"/>
</dbReference>
<dbReference type="Gene3D" id="3.40.50.880">
    <property type="match status" value="1"/>
</dbReference>
<reference evidence="1 2" key="1">
    <citation type="submission" date="2018-07" db="EMBL/GenBank/DDBJ databases">
        <title>Genomic Encyclopedia of Type Strains, Phase IV (KMG-IV): sequencing the most valuable type-strain genomes for metagenomic binning, comparative biology and taxonomic classification.</title>
        <authorList>
            <person name="Goeker M."/>
        </authorList>
    </citation>
    <scope>NUCLEOTIDE SEQUENCE [LARGE SCALE GENOMIC DNA]</scope>
    <source>
        <strain evidence="1 2">DSM 21410</strain>
    </source>
</reference>
<sequence>MKKYAVLLAGSGVYDGSEIHEATFALLSIKQNGADYQCFAPNKNQHHVINHLTGEEMPESRNILIESARIARGQVKDLKELDASHYDGLVMPGGFGAAKNWSKWAFDGPEGEVDPDVKKTILDFLALGKPICALCVAPAILAKALQDTSYQAEVTLGSTAEPSPYDIAGTHTAVSTLGVKTIEKTLRDIHIDHHNRIITAPCYMMEGSIADIYSNVKMAIDQLVRI</sequence>
<name>A0A368ZWA8_9FLAO</name>
<dbReference type="PANTHER" id="PTHR10224:SF12">
    <property type="entry name" value="GLYOXALASE ELBB"/>
    <property type="match status" value="1"/>
</dbReference>
<dbReference type="InterPro" id="IPR029062">
    <property type="entry name" value="Class_I_gatase-like"/>
</dbReference>
<proteinExistence type="predicted"/>